<evidence type="ECO:0000256" key="8">
    <source>
        <dbReference type="SAM" id="MobiDB-lite"/>
    </source>
</evidence>
<dbReference type="InterPro" id="IPR000146">
    <property type="entry name" value="FBPase_class-1"/>
</dbReference>
<dbReference type="Proteomes" id="UP001408356">
    <property type="component" value="Unassembled WGS sequence"/>
</dbReference>
<dbReference type="InterPro" id="IPR044015">
    <property type="entry name" value="FBPase_C_dom"/>
</dbReference>
<gene>
    <name evidence="11" type="ORF">SUNI508_12307</name>
</gene>
<evidence type="ECO:0000256" key="3">
    <source>
        <dbReference type="ARBA" id="ARBA00010941"/>
    </source>
</evidence>
<dbReference type="Gene3D" id="3.30.540.10">
    <property type="entry name" value="Fructose-1,6-Bisphosphatase, subunit A, domain 1"/>
    <property type="match status" value="1"/>
</dbReference>
<name>A0ABR2UE53_9PEZI</name>
<keyword evidence="5" id="KW-0378">Hydrolase</keyword>
<keyword evidence="12" id="KW-1185">Reference proteome</keyword>
<dbReference type="Pfam" id="PF00316">
    <property type="entry name" value="FBPase"/>
    <property type="match status" value="1"/>
</dbReference>
<evidence type="ECO:0000256" key="5">
    <source>
        <dbReference type="ARBA" id="ARBA00022801"/>
    </source>
</evidence>
<feature type="domain" description="Fructose-1-6-bisphosphatase class I N-terminal" evidence="9">
    <location>
        <begin position="32"/>
        <end position="192"/>
    </location>
</feature>
<dbReference type="Gene3D" id="3.40.190.80">
    <property type="match status" value="1"/>
</dbReference>
<keyword evidence="4" id="KW-0479">Metal-binding</keyword>
<dbReference type="InterPro" id="IPR033391">
    <property type="entry name" value="FBPase_N"/>
</dbReference>
<dbReference type="PANTHER" id="PTHR11556">
    <property type="entry name" value="FRUCTOSE-1,6-BISPHOSPHATASE-RELATED"/>
    <property type="match status" value="1"/>
</dbReference>
<accession>A0ABR2UE53</accession>
<dbReference type="SUPFAM" id="SSF56655">
    <property type="entry name" value="Carbohydrate phosphatase"/>
    <property type="match status" value="1"/>
</dbReference>
<dbReference type="PIRSF" id="PIRSF000904">
    <property type="entry name" value="FBPtase_SBPase"/>
    <property type="match status" value="1"/>
</dbReference>
<evidence type="ECO:0000313" key="12">
    <source>
        <dbReference type="Proteomes" id="UP001408356"/>
    </source>
</evidence>
<comment type="pathway">
    <text evidence="2">Carbohydrate biosynthesis; Calvin cycle.</text>
</comment>
<dbReference type="InterPro" id="IPR020548">
    <property type="entry name" value="Fructose_bisphosphatase_AS"/>
</dbReference>
<evidence type="ECO:0000259" key="10">
    <source>
        <dbReference type="Pfam" id="PF18913"/>
    </source>
</evidence>
<comment type="caution">
    <text evidence="11">The sequence shown here is derived from an EMBL/GenBank/DDBJ whole genome shotgun (WGS) entry which is preliminary data.</text>
</comment>
<feature type="region of interest" description="Disordered" evidence="8">
    <location>
        <begin position="93"/>
        <end position="112"/>
    </location>
</feature>
<evidence type="ECO:0000256" key="7">
    <source>
        <dbReference type="ARBA" id="ARBA00023277"/>
    </source>
</evidence>
<dbReference type="EMBL" id="JARVKF010000447">
    <property type="protein sequence ID" value="KAK9412894.1"/>
    <property type="molecule type" value="Genomic_DNA"/>
</dbReference>
<protein>
    <submittedName>
        <fullName evidence="11">Fructose-1-6-bisphosphatase</fullName>
    </submittedName>
</protein>
<dbReference type="Pfam" id="PF18913">
    <property type="entry name" value="FBPase_C"/>
    <property type="match status" value="1"/>
</dbReference>
<evidence type="ECO:0000256" key="1">
    <source>
        <dbReference type="ARBA" id="ARBA00001946"/>
    </source>
</evidence>
<comment type="cofactor">
    <cofactor evidence="1">
        <name>Mg(2+)</name>
        <dbReference type="ChEBI" id="CHEBI:18420"/>
    </cofactor>
</comment>
<evidence type="ECO:0000256" key="4">
    <source>
        <dbReference type="ARBA" id="ARBA00022723"/>
    </source>
</evidence>
<dbReference type="InterPro" id="IPR023079">
    <property type="entry name" value="SBPase"/>
</dbReference>
<evidence type="ECO:0000256" key="2">
    <source>
        <dbReference type="ARBA" id="ARBA00005215"/>
    </source>
</evidence>
<evidence type="ECO:0000259" key="9">
    <source>
        <dbReference type="Pfam" id="PF00316"/>
    </source>
</evidence>
<feature type="domain" description="Fructose-1-6-bisphosphatase class 1 C-terminal" evidence="10">
    <location>
        <begin position="214"/>
        <end position="333"/>
    </location>
</feature>
<keyword evidence="7" id="KW-0119">Carbohydrate metabolism</keyword>
<dbReference type="PROSITE" id="PS00124">
    <property type="entry name" value="FBPASE"/>
    <property type="match status" value="1"/>
</dbReference>
<dbReference type="PRINTS" id="PR01958">
    <property type="entry name" value="S17BPHPHTASE"/>
</dbReference>
<comment type="similarity">
    <text evidence="3">Belongs to the FBPase class 1 family.</text>
</comment>
<dbReference type="PANTHER" id="PTHR11556:SF35">
    <property type="entry name" value="SEDOHEPTULOSE-1,7-BISPHOSPHATASE, CHLOROPLASTIC"/>
    <property type="match status" value="1"/>
</dbReference>
<evidence type="ECO:0000313" key="11">
    <source>
        <dbReference type="EMBL" id="KAK9412894.1"/>
    </source>
</evidence>
<proteinExistence type="inferred from homology"/>
<reference evidence="11 12" key="1">
    <citation type="journal article" date="2024" name="J. Plant Pathol.">
        <title>Sequence and assembly of the genome of Seiridium unicorne, isolate CBS 538.82, causal agent of cypress canker disease.</title>
        <authorList>
            <person name="Scali E."/>
            <person name="Rocca G.D."/>
            <person name="Danti R."/>
            <person name="Garbelotto M."/>
            <person name="Barberini S."/>
            <person name="Baroncelli R."/>
            <person name="Emiliani G."/>
        </authorList>
    </citation>
    <scope>NUCLEOTIDE SEQUENCE [LARGE SCALE GENOMIC DNA]</scope>
    <source>
        <strain evidence="11 12">BM-138-508</strain>
    </source>
</reference>
<evidence type="ECO:0000256" key="6">
    <source>
        <dbReference type="ARBA" id="ARBA00022842"/>
    </source>
</evidence>
<organism evidence="11 12">
    <name type="scientific">Seiridium unicorne</name>
    <dbReference type="NCBI Taxonomy" id="138068"/>
    <lineage>
        <taxon>Eukaryota</taxon>
        <taxon>Fungi</taxon>
        <taxon>Dikarya</taxon>
        <taxon>Ascomycota</taxon>
        <taxon>Pezizomycotina</taxon>
        <taxon>Sordariomycetes</taxon>
        <taxon>Xylariomycetidae</taxon>
        <taxon>Amphisphaeriales</taxon>
        <taxon>Sporocadaceae</taxon>
        <taxon>Seiridium</taxon>
    </lineage>
</organism>
<sequence length="341" mass="35870">MVAKSPASGPASDLVSFLQSKVTSGSHEALCTSVIPAVVDCIAEIAKSLRSAHQVALAGSANAFGDDQLNVDVAAENIVRGAAAKCPAIVTASSEEEPIERPARSSESGTEAAVQGEQYTIAFDPLDGSSIIAPNWTVGTILGIWEGRSAVHQAPAEKQVASVLGIYGPRTTAIIALRVPGSEGVCLEVGIGDNGVNDCVIVRSDVRLQQPPFKTRYFAPANLRAAAEDQRYGDLVNHFIKNKYTLRYSGGLVPDVVHALVKGHGVYISPVTSVSKAKLRRLYELFPIALIIECAGGKAVDPVDGSEILKRAAEHTDERAGLICGTAEEVDFAVKSLLNKS</sequence>
<keyword evidence="6" id="KW-0460">Magnesium</keyword>